<dbReference type="RefSeq" id="WP_090212166.1">
    <property type="nucleotide sequence ID" value="NZ_LT629780.1"/>
</dbReference>
<organism evidence="1 2">
    <name type="scientific">Geopseudomonas guangdongensis</name>
    <dbReference type="NCBI Taxonomy" id="1245526"/>
    <lineage>
        <taxon>Bacteria</taxon>
        <taxon>Pseudomonadati</taxon>
        <taxon>Pseudomonadota</taxon>
        <taxon>Gammaproteobacteria</taxon>
        <taxon>Pseudomonadales</taxon>
        <taxon>Pseudomonadaceae</taxon>
        <taxon>Geopseudomonas</taxon>
    </lineage>
</organism>
<evidence type="ECO:0008006" key="3">
    <source>
        <dbReference type="Google" id="ProtNLM"/>
    </source>
</evidence>
<dbReference type="AlphaFoldDB" id="A0A1H2EN34"/>
<proteinExistence type="predicted"/>
<sequence length="72" mass="8084">MPSLDITLDLSREQCIAHYQGQAQQVYARSLDGRRVVFPASALVRVMTHDGVRGRFRLDFSPSGRLLGLVRV</sequence>
<dbReference type="Proteomes" id="UP000243063">
    <property type="component" value="Chromosome I"/>
</dbReference>
<name>A0A1H2EN34_9GAMM</name>
<gene>
    <name evidence="1" type="ORF">SAMN05216580_0715</name>
</gene>
<dbReference type="EMBL" id="LT629780">
    <property type="protein sequence ID" value="SDT96363.1"/>
    <property type="molecule type" value="Genomic_DNA"/>
</dbReference>
<reference evidence="2" key="1">
    <citation type="submission" date="2016-10" db="EMBL/GenBank/DDBJ databases">
        <authorList>
            <person name="Varghese N."/>
            <person name="Submissions S."/>
        </authorList>
    </citation>
    <scope>NUCLEOTIDE SEQUENCE [LARGE SCALE GENOMIC DNA]</scope>
    <source>
        <strain evidence="2">CCTCC 2012022</strain>
    </source>
</reference>
<keyword evidence="2" id="KW-1185">Reference proteome</keyword>
<evidence type="ECO:0000313" key="1">
    <source>
        <dbReference type="EMBL" id="SDT96363.1"/>
    </source>
</evidence>
<evidence type="ECO:0000313" key="2">
    <source>
        <dbReference type="Proteomes" id="UP000243063"/>
    </source>
</evidence>
<dbReference type="STRING" id="1245526.SAMN05216580_0715"/>
<protein>
    <recommendedName>
        <fullName evidence="3">DUF2835 domain-containing protein</fullName>
    </recommendedName>
</protein>
<accession>A0A1H2EN34</accession>
<dbReference type="OrthoDB" id="5600793at2"/>
<dbReference type="InterPro" id="IPR021363">
    <property type="entry name" value="DUF2835"/>
</dbReference>
<dbReference type="Pfam" id="PF11197">
    <property type="entry name" value="DUF2835"/>
    <property type="match status" value="1"/>
</dbReference>